<sequence>MLDVRSSEKGAIYLYNKVVLMTYVKAKREMKIPAANIKIYADSDLCKLFLKGAFIYNQNKRWDDLVASIMLIGGDHEFHYDIGIGYMDSSVKMTEKEMFDI</sequence>
<gene>
    <name evidence="1" type="ORF">EHEKIMEA_00109</name>
</gene>
<accession>A0AAE9G7R3</accession>
<name>A0AAE9G7R3_9CAUD</name>
<proteinExistence type="predicted"/>
<reference evidence="1 2" key="1">
    <citation type="submission" date="2022-02" db="EMBL/GenBank/DDBJ databases">
        <authorList>
            <person name="Tian F."/>
            <person name="Li J."/>
            <person name="Li F."/>
            <person name="Tong Y."/>
        </authorList>
    </citation>
    <scope>NUCLEOTIDE SEQUENCE [LARGE SCALE GENOMIC DNA]</scope>
</reference>
<evidence type="ECO:0000313" key="1">
    <source>
        <dbReference type="EMBL" id="UNY46991.1"/>
    </source>
</evidence>
<dbReference type="EMBL" id="OM638103">
    <property type="protein sequence ID" value="UNY46991.1"/>
    <property type="molecule type" value="Genomic_DNA"/>
</dbReference>
<dbReference type="Proteomes" id="UP000832072">
    <property type="component" value="Segment"/>
</dbReference>
<organism evidence="1 2">
    <name type="scientific">Cronobacter phage LPCS28</name>
    <dbReference type="NCBI Taxonomy" id="2924885"/>
    <lineage>
        <taxon>Viruses</taxon>
        <taxon>Duplodnaviria</taxon>
        <taxon>Heunggongvirae</taxon>
        <taxon>Uroviricota</taxon>
        <taxon>Caudoviricetes</taxon>
        <taxon>Pantevenvirales</taxon>
        <taxon>Straboviridae</taxon>
        <taxon>Nanhuvirus</taxon>
        <taxon>Nanhuvirus LPCS28</taxon>
    </lineage>
</organism>
<protein>
    <submittedName>
        <fullName evidence="1">Uncharacterized protein</fullName>
    </submittedName>
</protein>
<evidence type="ECO:0000313" key="2">
    <source>
        <dbReference type="Proteomes" id="UP000832072"/>
    </source>
</evidence>
<keyword evidence="2" id="KW-1185">Reference proteome</keyword>